<sequence>MQQHPVPQHISNYEFKLVGDMTLKQFFQLAGGILVALIFYATPLPGIIKWPLVVLFSLIGAMLAFLPIRERPLSVWFLAFIRAIYAPTIYVYKEKGAEEVFRENGQSPEIEIVTPMGAQRAEEYLHQIPKTSVEEKFDKSEESLLARVSSFFHANSPSQSSSPFPTQTISAPQVAPVKAPQEDRDREESGNAQISAPAPRQVPVYVQVVDEESSPIPTYTPHSISAPRVQNINVERPTIASQQQDAQTTESTPTASFQDVESITQPSHEAVDATFTPEAAPPLPPDRPNTIVGQVTTHEGKIVDSAIMEIRDSSGKPVRAVRTNRVGHFITVTPLANGDYEIETEKDQLKFDVIKFRADGNIIPSILIRAKE</sequence>
<feature type="compositionally biased region" description="Low complexity" evidence="1">
    <location>
        <begin position="156"/>
        <end position="165"/>
    </location>
</feature>
<keyword evidence="2" id="KW-0812">Transmembrane</keyword>
<dbReference type="Proteomes" id="UP000178659">
    <property type="component" value="Unassembled WGS sequence"/>
</dbReference>
<keyword evidence="2" id="KW-1133">Transmembrane helix</keyword>
<organism evidence="3 4">
    <name type="scientific">Candidatus Blackburnbacteria bacterium RIFCSPLOWO2_01_FULL_40_20</name>
    <dbReference type="NCBI Taxonomy" id="1797519"/>
    <lineage>
        <taxon>Bacteria</taxon>
        <taxon>Candidatus Blackburniibacteriota</taxon>
    </lineage>
</organism>
<dbReference type="AlphaFoldDB" id="A0A1G1VFW5"/>
<keyword evidence="2" id="KW-0472">Membrane</keyword>
<evidence type="ECO:0000256" key="1">
    <source>
        <dbReference type="SAM" id="MobiDB-lite"/>
    </source>
</evidence>
<evidence type="ECO:0000313" key="3">
    <source>
        <dbReference type="EMBL" id="OGY14281.1"/>
    </source>
</evidence>
<accession>A0A1G1VFW5</accession>
<feature type="region of interest" description="Disordered" evidence="1">
    <location>
        <begin position="156"/>
        <end position="199"/>
    </location>
</feature>
<evidence type="ECO:0000313" key="4">
    <source>
        <dbReference type="Proteomes" id="UP000178659"/>
    </source>
</evidence>
<comment type="caution">
    <text evidence="3">The sequence shown here is derived from an EMBL/GenBank/DDBJ whole genome shotgun (WGS) entry which is preliminary data.</text>
</comment>
<feature type="transmembrane region" description="Helical" evidence="2">
    <location>
        <begin position="73"/>
        <end position="92"/>
    </location>
</feature>
<dbReference type="EMBL" id="MHCC01000001">
    <property type="protein sequence ID" value="OGY14281.1"/>
    <property type="molecule type" value="Genomic_DNA"/>
</dbReference>
<feature type="compositionally biased region" description="Basic and acidic residues" evidence="1">
    <location>
        <begin position="180"/>
        <end position="189"/>
    </location>
</feature>
<protein>
    <recommendedName>
        <fullName evidence="5">PrgI family protein</fullName>
    </recommendedName>
</protein>
<feature type="transmembrane region" description="Helical" evidence="2">
    <location>
        <begin position="47"/>
        <end position="66"/>
    </location>
</feature>
<evidence type="ECO:0008006" key="5">
    <source>
        <dbReference type="Google" id="ProtNLM"/>
    </source>
</evidence>
<gene>
    <name evidence="3" type="ORF">A3A77_02290</name>
</gene>
<evidence type="ECO:0000256" key="2">
    <source>
        <dbReference type="SAM" id="Phobius"/>
    </source>
</evidence>
<name>A0A1G1VFW5_9BACT</name>
<feature type="region of interest" description="Disordered" evidence="1">
    <location>
        <begin position="239"/>
        <end position="261"/>
    </location>
</feature>
<proteinExistence type="predicted"/>
<feature type="transmembrane region" description="Helical" evidence="2">
    <location>
        <begin position="21"/>
        <end position="41"/>
    </location>
</feature>
<reference evidence="3 4" key="1">
    <citation type="journal article" date="2016" name="Nat. Commun.">
        <title>Thousands of microbial genomes shed light on interconnected biogeochemical processes in an aquifer system.</title>
        <authorList>
            <person name="Anantharaman K."/>
            <person name="Brown C.T."/>
            <person name="Hug L.A."/>
            <person name="Sharon I."/>
            <person name="Castelle C.J."/>
            <person name="Probst A.J."/>
            <person name="Thomas B.C."/>
            <person name="Singh A."/>
            <person name="Wilkins M.J."/>
            <person name="Karaoz U."/>
            <person name="Brodie E.L."/>
            <person name="Williams K.H."/>
            <person name="Hubbard S.S."/>
            <person name="Banfield J.F."/>
        </authorList>
    </citation>
    <scope>NUCLEOTIDE SEQUENCE [LARGE SCALE GENOMIC DNA]</scope>
</reference>